<proteinExistence type="predicted"/>
<sequence>MRSGRTDHGISSSSGTNASSGEDSVSPPDPAAAVLRAATESSPCPVSRFPCPPWRFRIVTAGGGPVGRGQWASTVTEKENRSPR</sequence>
<feature type="region of interest" description="Disordered" evidence="1">
    <location>
        <begin position="1"/>
        <end position="47"/>
    </location>
</feature>
<dbReference type="AlphaFoldDB" id="A0AB33KL97"/>
<gene>
    <name evidence="2" type="ORF">SCMC78_60760</name>
</gene>
<evidence type="ECO:0000313" key="2">
    <source>
        <dbReference type="EMBL" id="BFP56269.1"/>
    </source>
</evidence>
<protein>
    <submittedName>
        <fullName evidence="2">Uncharacterized protein</fullName>
    </submittedName>
</protein>
<organism evidence="2">
    <name type="scientific">Streptomyces sp. CMC78</name>
    <dbReference type="NCBI Taxonomy" id="3231512"/>
    <lineage>
        <taxon>Bacteria</taxon>
        <taxon>Bacillati</taxon>
        <taxon>Actinomycetota</taxon>
        <taxon>Actinomycetes</taxon>
        <taxon>Kitasatosporales</taxon>
        <taxon>Streptomycetaceae</taxon>
        <taxon>Streptomyces</taxon>
    </lineage>
</organism>
<feature type="region of interest" description="Disordered" evidence="1">
    <location>
        <begin position="62"/>
        <end position="84"/>
    </location>
</feature>
<accession>A0AB33KL97</accession>
<evidence type="ECO:0000256" key="1">
    <source>
        <dbReference type="SAM" id="MobiDB-lite"/>
    </source>
</evidence>
<name>A0AB33KL97_9ACTN</name>
<feature type="compositionally biased region" description="Low complexity" evidence="1">
    <location>
        <begin position="9"/>
        <end position="24"/>
    </location>
</feature>
<dbReference type="KEGG" id="stcm:SCMC78_60760"/>
<reference evidence="2" key="1">
    <citation type="submission" date="2024-07" db="EMBL/GenBank/DDBJ databases">
        <title>Complete genome sequences of cellulolytic bacteria, Kitasatospora sp. CMC57 and Streptomyces sp. CMC78, isolated from Japanese agricultural soil.</title>
        <authorList>
            <person name="Hashimoto T."/>
            <person name="Ito M."/>
            <person name="Iwamoto M."/>
            <person name="Fukahori D."/>
            <person name="Shoda T."/>
            <person name="Sakoda M."/>
            <person name="Morohoshi T."/>
            <person name="Mitsuboshi M."/>
            <person name="Nishizawa T."/>
        </authorList>
    </citation>
    <scope>NUCLEOTIDE SEQUENCE</scope>
    <source>
        <strain evidence="2">CMC78</strain>
    </source>
</reference>
<dbReference type="EMBL" id="AP035884">
    <property type="protein sequence ID" value="BFP56269.1"/>
    <property type="molecule type" value="Genomic_DNA"/>
</dbReference>